<keyword evidence="3" id="KW-1185">Reference proteome</keyword>
<accession>A0ABT1NGR0</accession>
<sequence length="147" mass="16779">MQAAARIRQVRLLRENALEVIKKEKWTEVGENIYVFTGEFYLVNMVLVTSGGDAVLIDTGMDDQESQNVMDFMNEKELKLKNIIITHMHEDHTANLEKFITGDIVPITPENAKKNQIVKIGNKNLRILRGITSLRGICNHSRTWRSG</sequence>
<dbReference type="RefSeq" id="WP_255227778.1">
    <property type="nucleotide sequence ID" value="NZ_JAJEKE010000010.1"/>
</dbReference>
<comment type="caution">
    <text evidence="2">The sequence shown here is derived from an EMBL/GenBank/DDBJ whole genome shotgun (WGS) entry which is preliminary data.</text>
</comment>
<reference evidence="2 3" key="1">
    <citation type="submission" date="2021-10" db="EMBL/GenBank/DDBJ databases">
        <title>Lutispora strain m25 sp. nov., a thermophilic, non-spore-forming bacterium isolated from a lab-scale methanogenic bioreactor digesting anaerobic sludge.</title>
        <authorList>
            <person name="El Houari A."/>
            <person name="Mcdonald J."/>
        </authorList>
    </citation>
    <scope>NUCLEOTIDE SEQUENCE [LARGE SCALE GENOMIC DNA]</scope>
    <source>
        <strain evidence="3">m25</strain>
    </source>
</reference>
<name>A0ABT1NGR0_9FIRM</name>
<dbReference type="Gene3D" id="3.60.15.10">
    <property type="entry name" value="Ribonuclease Z/Hydroxyacylglutathione hydrolase-like"/>
    <property type="match status" value="1"/>
</dbReference>
<dbReference type="CDD" id="cd06262">
    <property type="entry name" value="metallo-hydrolase-like_MBL-fold"/>
    <property type="match status" value="1"/>
</dbReference>
<evidence type="ECO:0000259" key="1">
    <source>
        <dbReference type="Pfam" id="PF00753"/>
    </source>
</evidence>
<dbReference type="Pfam" id="PF00753">
    <property type="entry name" value="Lactamase_B"/>
    <property type="match status" value="1"/>
</dbReference>
<proteinExistence type="predicted"/>
<protein>
    <submittedName>
        <fullName evidence="2">MBL fold metallo-hydrolase</fullName>
    </submittedName>
</protein>
<gene>
    <name evidence="2" type="ORF">LJD61_11955</name>
</gene>
<evidence type="ECO:0000313" key="2">
    <source>
        <dbReference type="EMBL" id="MCQ1530259.1"/>
    </source>
</evidence>
<feature type="domain" description="Metallo-beta-lactamase" evidence="1">
    <location>
        <begin position="41"/>
        <end position="101"/>
    </location>
</feature>
<evidence type="ECO:0000313" key="3">
    <source>
        <dbReference type="Proteomes" id="UP001651880"/>
    </source>
</evidence>
<dbReference type="InterPro" id="IPR036866">
    <property type="entry name" value="RibonucZ/Hydroxyglut_hydro"/>
</dbReference>
<dbReference type="SUPFAM" id="SSF56281">
    <property type="entry name" value="Metallo-hydrolase/oxidoreductase"/>
    <property type="match status" value="1"/>
</dbReference>
<dbReference type="EMBL" id="JAJEKE010000010">
    <property type="protein sequence ID" value="MCQ1530259.1"/>
    <property type="molecule type" value="Genomic_DNA"/>
</dbReference>
<dbReference type="InterPro" id="IPR001279">
    <property type="entry name" value="Metallo-B-lactamas"/>
</dbReference>
<organism evidence="2 3">
    <name type="scientific">Lutispora saccharofermentans</name>
    <dbReference type="NCBI Taxonomy" id="3024236"/>
    <lineage>
        <taxon>Bacteria</taxon>
        <taxon>Bacillati</taxon>
        <taxon>Bacillota</taxon>
        <taxon>Clostridia</taxon>
        <taxon>Lutisporales</taxon>
        <taxon>Lutisporaceae</taxon>
        <taxon>Lutispora</taxon>
    </lineage>
</organism>
<dbReference type="Proteomes" id="UP001651880">
    <property type="component" value="Unassembled WGS sequence"/>
</dbReference>